<sequence>MRLPFLMLSLTLLLGNAVASEGNRGLSGQEGKALVGKASNRNASDESCERGSIESSALSLINHTFCRYKPKFDSHYRRALRDEPFLQGNVTFRLEVKGDGKVASVEIIQSDLSHSELERRFLMIASAMQFPGIGPDGWEGEYILRFSS</sequence>
<reference evidence="2 3" key="1">
    <citation type="submission" date="2019-10" db="EMBL/GenBank/DDBJ databases">
        <title>Alcanivorax sp.PA15-N-34 draft genome sequence.</title>
        <authorList>
            <person name="Liao X."/>
            <person name="Shao Z."/>
        </authorList>
    </citation>
    <scope>NUCLEOTIDE SEQUENCE [LARGE SCALE GENOMIC DNA]</scope>
    <source>
        <strain evidence="2 3">PA15-N-34</strain>
    </source>
</reference>
<proteinExistence type="predicted"/>
<name>A0A6N7LW18_9GAMM</name>
<dbReference type="EMBL" id="WIRE01000001">
    <property type="protein sequence ID" value="MQX53576.1"/>
    <property type="molecule type" value="Genomic_DNA"/>
</dbReference>
<keyword evidence="3" id="KW-1185">Reference proteome</keyword>
<accession>A0A6N7LW18</accession>
<evidence type="ECO:0000313" key="3">
    <source>
        <dbReference type="Proteomes" id="UP000469421"/>
    </source>
</evidence>
<evidence type="ECO:0000256" key="1">
    <source>
        <dbReference type="SAM" id="SignalP"/>
    </source>
</evidence>
<protein>
    <submittedName>
        <fullName evidence="2">AgmX/PglI C-terminal domain-containing protein</fullName>
    </submittedName>
</protein>
<organism evidence="2 3">
    <name type="scientific">Alcanivorax sediminis</name>
    <dbReference type="NCBI Taxonomy" id="2663008"/>
    <lineage>
        <taxon>Bacteria</taxon>
        <taxon>Pseudomonadati</taxon>
        <taxon>Pseudomonadota</taxon>
        <taxon>Gammaproteobacteria</taxon>
        <taxon>Oceanospirillales</taxon>
        <taxon>Alcanivoracaceae</taxon>
        <taxon>Alcanivorax</taxon>
    </lineage>
</organism>
<keyword evidence="1" id="KW-0732">Signal</keyword>
<gene>
    <name evidence="2" type="ORF">GFN93_09970</name>
</gene>
<dbReference type="InterPro" id="IPR049806">
    <property type="entry name" value="MasK-like_C"/>
</dbReference>
<feature type="signal peptide" evidence="1">
    <location>
        <begin position="1"/>
        <end position="19"/>
    </location>
</feature>
<feature type="chain" id="PRO_5026682480" evidence="1">
    <location>
        <begin position="20"/>
        <end position="148"/>
    </location>
</feature>
<dbReference type="Proteomes" id="UP000469421">
    <property type="component" value="Unassembled WGS sequence"/>
</dbReference>
<comment type="caution">
    <text evidence="2">The sequence shown here is derived from an EMBL/GenBank/DDBJ whole genome shotgun (WGS) entry which is preliminary data.</text>
</comment>
<evidence type="ECO:0000313" key="2">
    <source>
        <dbReference type="EMBL" id="MQX53576.1"/>
    </source>
</evidence>
<dbReference type="AlphaFoldDB" id="A0A6N7LW18"/>
<dbReference type="NCBIfam" id="NF033768">
    <property type="entry name" value="myxo_SS_tail"/>
    <property type="match status" value="1"/>
</dbReference>